<evidence type="ECO:0000313" key="12">
    <source>
        <dbReference type="Proteomes" id="UP000319578"/>
    </source>
</evidence>
<feature type="transmembrane region" description="Helical" evidence="7">
    <location>
        <begin position="347"/>
        <end position="371"/>
    </location>
</feature>
<evidence type="ECO:0000313" key="9">
    <source>
        <dbReference type="EMBL" id="GED71075.1"/>
    </source>
</evidence>
<comment type="caution">
    <text evidence="10">The sequence shown here is derived from an EMBL/GenBank/DDBJ whole genome shotgun (WGS) entry which is preliminary data.</text>
</comment>
<keyword evidence="4 7" id="KW-0812">Transmembrane</keyword>
<keyword evidence="5 7" id="KW-1133">Transmembrane helix</keyword>
<dbReference type="InterPro" id="IPR022324">
    <property type="entry name" value="Bacilysin_exporter_BacE_put"/>
</dbReference>
<feature type="transmembrane region" description="Helical" evidence="7">
    <location>
        <begin position="310"/>
        <end position="335"/>
    </location>
</feature>
<accession>A0A0K9YYU5</accession>
<dbReference type="InterPro" id="IPR020846">
    <property type="entry name" value="MFS_dom"/>
</dbReference>
<feature type="transmembrane region" description="Helical" evidence="7">
    <location>
        <begin position="224"/>
        <end position="251"/>
    </location>
</feature>
<evidence type="ECO:0000313" key="10">
    <source>
        <dbReference type="EMBL" id="KNB73854.1"/>
    </source>
</evidence>
<feature type="domain" description="Major facilitator superfamily (MFS) profile" evidence="8">
    <location>
        <begin position="12"/>
        <end position="401"/>
    </location>
</feature>
<dbReference type="Proteomes" id="UP000036834">
    <property type="component" value="Unassembled WGS sequence"/>
</dbReference>
<protein>
    <submittedName>
        <fullName evidence="9">MFS transporter</fullName>
    </submittedName>
</protein>
<dbReference type="SUPFAM" id="SSF103473">
    <property type="entry name" value="MFS general substrate transporter"/>
    <property type="match status" value="1"/>
</dbReference>
<dbReference type="CDD" id="cd06173">
    <property type="entry name" value="MFS_MefA_like"/>
    <property type="match status" value="1"/>
</dbReference>
<evidence type="ECO:0000256" key="3">
    <source>
        <dbReference type="ARBA" id="ARBA00022475"/>
    </source>
</evidence>
<reference evidence="11" key="1">
    <citation type="submission" date="2015-07" db="EMBL/GenBank/DDBJ databases">
        <title>Genome sequencing project for genomic taxonomy and phylogenomics of Bacillus-like bacteria.</title>
        <authorList>
            <person name="Liu B."/>
            <person name="Wang J."/>
            <person name="Zhu Y."/>
            <person name="Liu G."/>
            <person name="Chen Q."/>
            <person name="Chen Z."/>
            <person name="Lan J."/>
            <person name="Che J."/>
            <person name="Ge C."/>
            <person name="Shi H."/>
            <person name="Pan Z."/>
            <person name="Liu X."/>
        </authorList>
    </citation>
    <scope>NUCLEOTIDE SEQUENCE [LARGE SCALE GENOMIC DNA]</scope>
    <source>
        <strain evidence="11">DSM 9887</strain>
    </source>
</reference>
<feature type="transmembrane region" description="Helical" evidence="7">
    <location>
        <begin position="285"/>
        <end position="304"/>
    </location>
</feature>
<keyword evidence="3" id="KW-1003">Cell membrane</keyword>
<dbReference type="PANTHER" id="PTHR43266:SF10">
    <property type="entry name" value="BACILYSIN EXPORTER BACE-RELATED"/>
    <property type="match status" value="1"/>
</dbReference>
<feature type="transmembrane region" description="Helical" evidence="7">
    <location>
        <begin position="377"/>
        <end position="398"/>
    </location>
</feature>
<evidence type="ECO:0000256" key="1">
    <source>
        <dbReference type="ARBA" id="ARBA00004651"/>
    </source>
</evidence>
<feature type="transmembrane region" description="Helical" evidence="7">
    <location>
        <begin position="171"/>
        <end position="190"/>
    </location>
</feature>
<dbReference type="PRINTS" id="PR01988">
    <property type="entry name" value="EXPORTERBACE"/>
</dbReference>
<evidence type="ECO:0000256" key="6">
    <source>
        <dbReference type="ARBA" id="ARBA00023136"/>
    </source>
</evidence>
<organism evidence="10 11">
    <name type="scientific">Brevibacillus reuszeri</name>
    <dbReference type="NCBI Taxonomy" id="54915"/>
    <lineage>
        <taxon>Bacteria</taxon>
        <taxon>Bacillati</taxon>
        <taxon>Bacillota</taxon>
        <taxon>Bacilli</taxon>
        <taxon>Bacillales</taxon>
        <taxon>Paenibacillaceae</taxon>
        <taxon>Brevibacillus</taxon>
    </lineage>
</organism>
<evidence type="ECO:0000256" key="7">
    <source>
        <dbReference type="SAM" id="Phobius"/>
    </source>
</evidence>
<evidence type="ECO:0000313" key="11">
    <source>
        <dbReference type="Proteomes" id="UP000036834"/>
    </source>
</evidence>
<dbReference type="InterPro" id="IPR036259">
    <property type="entry name" value="MFS_trans_sf"/>
</dbReference>
<dbReference type="EMBL" id="LGIQ01000005">
    <property type="protein sequence ID" value="KNB73854.1"/>
    <property type="molecule type" value="Genomic_DNA"/>
</dbReference>
<dbReference type="Pfam" id="PF07690">
    <property type="entry name" value="MFS_1"/>
    <property type="match status" value="1"/>
</dbReference>
<dbReference type="PANTHER" id="PTHR43266">
    <property type="entry name" value="MACROLIDE-EFFLUX PROTEIN"/>
    <property type="match status" value="1"/>
</dbReference>
<evidence type="ECO:0000256" key="5">
    <source>
        <dbReference type="ARBA" id="ARBA00022989"/>
    </source>
</evidence>
<dbReference type="Proteomes" id="UP000319578">
    <property type="component" value="Unassembled WGS sequence"/>
</dbReference>
<keyword evidence="6 7" id="KW-0472">Membrane</keyword>
<reference evidence="9 12" key="3">
    <citation type="submission" date="2019-06" db="EMBL/GenBank/DDBJ databases">
        <title>Whole genome shotgun sequence of Brevibacillus reuszeri NBRC 15719.</title>
        <authorList>
            <person name="Hosoyama A."/>
            <person name="Uohara A."/>
            <person name="Ohji S."/>
            <person name="Ichikawa N."/>
        </authorList>
    </citation>
    <scope>NUCLEOTIDE SEQUENCE [LARGE SCALE GENOMIC DNA]</scope>
    <source>
        <strain evidence="9 12">NBRC 15719</strain>
    </source>
</reference>
<reference evidence="10" key="2">
    <citation type="submission" date="2015-07" db="EMBL/GenBank/DDBJ databases">
        <title>MeaNS - Measles Nucleotide Surveillance Program.</title>
        <authorList>
            <person name="Tran T."/>
            <person name="Druce J."/>
        </authorList>
    </citation>
    <scope>NUCLEOTIDE SEQUENCE</scope>
    <source>
        <strain evidence="10">DSM 9887</strain>
    </source>
</reference>
<dbReference type="InterPro" id="IPR011701">
    <property type="entry name" value="MFS"/>
</dbReference>
<feature type="transmembrane region" description="Helical" evidence="7">
    <location>
        <begin position="141"/>
        <end position="165"/>
    </location>
</feature>
<dbReference type="RefSeq" id="WP_049737865.1">
    <property type="nucleotide sequence ID" value="NZ_BJON01000019.1"/>
</dbReference>
<keyword evidence="12" id="KW-1185">Reference proteome</keyword>
<comment type="subcellular location">
    <subcellularLocation>
        <location evidence="1">Cell membrane</location>
        <topology evidence="1">Multi-pass membrane protein</topology>
    </subcellularLocation>
</comment>
<dbReference type="AlphaFoldDB" id="A0A0K9YYU5"/>
<evidence type="ECO:0000256" key="4">
    <source>
        <dbReference type="ARBA" id="ARBA00022692"/>
    </source>
</evidence>
<dbReference type="STRING" id="54915.ADS79_07965"/>
<dbReference type="GO" id="GO:0005886">
    <property type="term" value="C:plasma membrane"/>
    <property type="evidence" value="ECO:0007669"/>
    <property type="project" value="UniProtKB-SubCell"/>
</dbReference>
<dbReference type="PATRIC" id="fig|54915.3.peg.7033"/>
<dbReference type="EMBL" id="BJON01000019">
    <property type="protein sequence ID" value="GED71075.1"/>
    <property type="molecule type" value="Genomic_DNA"/>
</dbReference>
<feature type="transmembrane region" description="Helical" evidence="7">
    <location>
        <begin position="103"/>
        <end position="120"/>
    </location>
</feature>
<feature type="transmembrane region" description="Helical" evidence="7">
    <location>
        <begin position="77"/>
        <end position="97"/>
    </location>
</feature>
<name>A0A0K9YYU5_9BACL</name>
<evidence type="ECO:0000256" key="2">
    <source>
        <dbReference type="ARBA" id="ARBA00022448"/>
    </source>
</evidence>
<dbReference type="GO" id="GO:0022857">
    <property type="term" value="F:transmembrane transporter activity"/>
    <property type="evidence" value="ECO:0007669"/>
    <property type="project" value="InterPro"/>
</dbReference>
<dbReference type="Gene3D" id="1.20.1250.20">
    <property type="entry name" value="MFS general substrate transporter like domains"/>
    <property type="match status" value="1"/>
</dbReference>
<proteinExistence type="predicted"/>
<dbReference type="OrthoDB" id="9775268at2"/>
<gene>
    <name evidence="10" type="ORF">ADS79_07965</name>
    <name evidence="9" type="ORF">BRE01_47770</name>
</gene>
<evidence type="ECO:0000259" key="8">
    <source>
        <dbReference type="PROSITE" id="PS50850"/>
    </source>
</evidence>
<dbReference type="PROSITE" id="PS50850">
    <property type="entry name" value="MFS"/>
    <property type="match status" value="1"/>
</dbReference>
<feature type="transmembrane region" description="Helical" evidence="7">
    <location>
        <begin position="257"/>
        <end position="278"/>
    </location>
</feature>
<sequence>MAYLYPLLRKPNLRRLLSANLLSGIGDWFNSVAVLSLLLEITGTAMAVGITLALRTLPHLLFGPIGGLVADRFNRKTVLIVCDLARALIALSFLLVAHEADLWIVYTGTFLLVAFSAMYNPSRLSLLPQIVSRDELAAANALDQSVFGIVMAIGSLVGGVFIALWGSEIAFLYNSLSFLASALLLVRLTVSKQQEHQESDSEGESLEQAATYKNVLRFIQKTPIVYAILLLTTLWPIGGGIINVLISVYAYQVFDAGKMGIGLLYGAIGLGFIVGGLIAQRLQRYPYEVASVGLAIEGFAFLLTSFSPTIYVTALFYALSTIAGGMGNACLNTLLMRHVTSRYHGRVFALEMTLSNVLIGLSMLTGGWVLTVAEPRIVGFVAGVFVTLSSILIGRFIWKTAKGKQAKNHARGDGRGTETFTN</sequence>
<keyword evidence="2" id="KW-0813">Transport</keyword>